<evidence type="ECO:0000256" key="1">
    <source>
        <dbReference type="SAM" id="Phobius"/>
    </source>
</evidence>
<keyword evidence="1" id="KW-0812">Transmembrane</keyword>
<dbReference type="NCBIfam" id="TIGR04183">
    <property type="entry name" value="Por_Secre_tail"/>
    <property type="match status" value="1"/>
</dbReference>
<dbReference type="EMBL" id="DSEC01000275">
    <property type="protein sequence ID" value="HER43588.1"/>
    <property type="molecule type" value="Genomic_DNA"/>
</dbReference>
<proteinExistence type="predicted"/>
<accession>A0A7V2AUM2</accession>
<evidence type="ECO:0000313" key="3">
    <source>
        <dbReference type="EMBL" id="HER43588.1"/>
    </source>
</evidence>
<keyword evidence="1" id="KW-0472">Membrane</keyword>
<gene>
    <name evidence="3" type="ORF">ENO08_03925</name>
</gene>
<protein>
    <submittedName>
        <fullName evidence="3">T9SS type A sorting domain-containing protein</fullName>
    </submittedName>
</protein>
<sequence length="783" mass="85287">MRVVLNPRRARDHVSKGVFSMHPLKRPALVPCSALVLMTLLVLFAFTIDARALVYGEDERIDVYMVISLPAYGIFDMPVALTGTALVGWNDPGIDFMETELAGISLTGYAEGLGPVRLDGPAPSPGIVSPPEPGPDFPAESFFDVFFQIELPELLPPGGYIYNSAPIHASSWIVQWPPYYETYESDLAVPTPLFDNTGIQVGEVLVWRHDHTPYYPPTAHINAPMDKYSDLLVPIENEIPLVEVTADLITNVPCDVLSATFGWRFAGTGDPFIDFGFDTDDSAPRFSTINEMGTGGGWSAFFDLNNLPPEGAQVEFEVNFEVGWPWHYSIRDTVYCFGDPTFPLPDFWDWPTDSIGYFRPDSLYGIPVLHYEDWIAFRELRVLPLAPAHQRTLTPIDQLGLGTDRDSVSCAPTAGACCLKYWADNGHPEIEHPNGDTSKPKMTPEQIARELQGLMGTNDSTGTTASGIMGGIEDYLDNHGLDGWDVDGWYVDDAEDLAEMFEEFEADSEDVIILLQDTTASGDTIGHAVTMGSKSSSFYEVITEEAYIGCIRHNVDFMDPWGGGSTADNDYPVDYDENGQPATSGYDLGGKSGAAKIFGYIKVSPPEGGGGDGPAMMLPAESDKWITVDTGPGGPPGQPDTLYWSTAGFEGGVYLMEARVQDAGGRMRRAIRLCGVPEYTVDTGEHETPGAGTMLHGSYPNPFNPTATIRFSLSGRMKVTIAVFDISGRLVKRLLADEVRDAGDHAVVWDGRNEAGARAASGVYFCMMKTADGTSGAKLILLR</sequence>
<feature type="domain" description="FlgD/Vpr Ig-like" evidence="2">
    <location>
        <begin position="710"/>
        <end position="770"/>
    </location>
</feature>
<feature type="transmembrane region" description="Helical" evidence="1">
    <location>
        <begin position="28"/>
        <end position="48"/>
    </location>
</feature>
<organism evidence="3">
    <name type="scientific">Eiseniibacteriota bacterium</name>
    <dbReference type="NCBI Taxonomy" id="2212470"/>
    <lineage>
        <taxon>Bacteria</taxon>
        <taxon>Candidatus Eiseniibacteriota</taxon>
    </lineage>
</organism>
<keyword evidence="1" id="KW-1133">Transmembrane helix</keyword>
<evidence type="ECO:0000259" key="2">
    <source>
        <dbReference type="Pfam" id="PF13860"/>
    </source>
</evidence>
<dbReference type="InterPro" id="IPR026444">
    <property type="entry name" value="Secre_tail"/>
</dbReference>
<dbReference type="Proteomes" id="UP000886069">
    <property type="component" value="Unassembled WGS sequence"/>
</dbReference>
<dbReference type="Pfam" id="PF13860">
    <property type="entry name" value="FlgD_ig"/>
    <property type="match status" value="1"/>
</dbReference>
<name>A0A7V2AUM2_UNCEI</name>
<dbReference type="InterPro" id="IPR025965">
    <property type="entry name" value="FlgD/Vpr_Ig-like"/>
</dbReference>
<dbReference type="Gene3D" id="2.60.40.4070">
    <property type="match status" value="1"/>
</dbReference>
<reference evidence="3" key="1">
    <citation type="journal article" date="2020" name="mSystems">
        <title>Genome- and Community-Level Interaction Insights into Carbon Utilization and Element Cycling Functions of Hydrothermarchaeota in Hydrothermal Sediment.</title>
        <authorList>
            <person name="Zhou Z."/>
            <person name="Liu Y."/>
            <person name="Xu W."/>
            <person name="Pan J."/>
            <person name="Luo Z.H."/>
            <person name="Li M."/>
        </authorList>
    </citation>
    <scope>NUCLEOTIDE SEQUENCE [LARGE SCALE GENOMIC DNA]</scope>
    <source>
        <strain evidence="3">SpSt-1233</strain>
    </source>
</reference>
<comment type="caution">
    <text evidence="3">The sequence shown here is derived from an EMBL/GenBank/DDBJ whole genome shotgun (WGS) entry which is preliminary data.</text>
</comment>
<dbReference type="AlphaFoldDB" id="A0A7V2AUM2"/>